<dbReference type="InterPro" id="IPR048041">
    <property type="entry name" value="VpsF-like"/>
</dbReference>
<dbReference type="EMBL" id="JBHLXP010000001">
    <property type="protein sequence ID" value="MFC0048777.1"/>
    <property type="molecule type" value="Genomic_DNA"/>
</dbReference>
<feature type="transmembrane region" description="Helical" evidence="1">
    <location>
        <begin position="332"/>
        <end position="357"/>
    </location>
</feature>
<evidence type="ECO:0000256" key="1">
    <source>
        <dbReference type="SAM" id="Phobius"/>
    </source>
</evidence>
<feature type="transmembrane region" description="Helical" evidence="1">
    <location>
        <begin position="101"/>
        <end position="122"/>
    </location>
</feature>
<comment type="caution">
    <text evidence="2">The sequence shown here is derived from an EMBL/GenBank/DDBJ whole genome shotgun (WGS) entry which is preliminary data.</text>
</comment>
<protein>
    <submittedName>
        <fullName evidence="2">VpsF family polysaccharide biosynthesis protein</fullName>
    </submittedName>
</protein>
<feature type="transmembrane region" description="Helical" evidence="1">
    <location>
        <begin position="77"/>
        <end position="95"/>
    </location>
</feature>
<dbReference type="NCBIfam" id="NF038256">
    <property type="entry name" value="exopoly_VpsF"/>
    <property type="match status" value="1"/>
</dbReference>
<keyword evidence="1" id="KW-0812">Transmembrane</keyword>
<proteinExistence type="predicted"/>
<feature type="transmembrane region" description="Helical" evidence="1">
    <location>
        <begin position="291"/>
        <end position="312"/>
    </location>
</feature>
<dbReference type="Proteomes" id="UP001589813">
    <property type="component" value="Unassembled WGS sequence"/>
</dbReference>
<feature type="transmembrane region" description="Helical" evidence="1">
    <location>
        <begin position="134"/>
        <end position="156"/>
    </location>
</feature>
<name>A0ABV6BDA8_9GAMM</name>
<organism evidence="2 3">
    <name type="scientific">Rheinheimera tilapiae</name>
    <dbReference type="NCBI Taxonomy" id="875043"/>
    <lineage>
        <taxon>Bacteria</taxon>
        <taxon>Pseudomonadati</taxon>
        <taxon>Pseudomonadota</taxon>
        <taxon>Gammaproteobacteria</taxon>
        <taxon>Chromatiales</taxon>
        <taxon>Chromatiaceae</taxon>
        <taxon>Rheinheimera</taxon>
    </lineage>
</organism>
<sequence length="406" mass="46284">MYSLSSLYFTSIVLVIFLAFFGGSYALEVFGIQYVSEGGSALYKIHLYSYVSLGVSLIYFLRSGLSKTSRDLGKLFKPWFFFLLSIVYLIMYGLVKFGTSGMAYVVDTLLVPVLIFPVLFTLSFKQIQNLAKMLFLLLCLNSGVAIYEYGAGIQVFPFEYEEHWVYFRSTAFLSHPLNNALIVSFLAIFLYQQRFINPVVLFLLVSLALFCFGARTATFFFIILSLFELFRFYKQRYQKNNGLGYREFLVIKLVILLGSAVIFYAVFYLNFGQRIFENIALDGSARSRLDVFNIFQYLSFSEYIFGATSEIFENLSLYIDNAVVENFVIGWFLFYGILGSLPIILCFYRFVFALFIAGGQAEKFAILAFALISISNNSLASKTPALLFLLVSFAASVRFNDRMVGR</sequence>
<feature type="transmembrane region" description="Helical" evidence="1">
    <location>
        <begin position="47"/>
        <end position="65"/>
    </location>
</feature>
<feature type="transmembrane region" description="Helical" evidence="1">
    <location>
        <begin position="176"/>
        <end position="192"/>
    </location>
</feature>
<keyword evidence="1" id="KW-0472">Membrane</keyword>
<gene>
    <name evidence="2" type="ORF">ACFFJP_10820</name>
</gene>
<keyword evidence="3" id="KW-1185">Reference proteome</keyword>
<feature type="transmembrane region" description="Helical" evidence="1">
    <location>
        <begin position="385"/>
        <end position="401"/>
    </location>
</feature>
<reference evidence="2 3" key="1">
    <citation type="submission" date="2024-09" db="EMBL/GenBank/DDBJ databases">
        <authorList>
            <person name="Sun Q."/>
            <person name="Mori K."/>
        </authorList>
    </citation>
    <scope>NUCLEOTIDE SEQUENCE [LARGE SCALE GENOMIC DNA]</scope>
    <source>
        <strain evidence="2 3">KCTC 23315</strain>
    </source>
</reference>
<feature type="transmembrane region" description="Helical" evidence="1">
    <location>
        <begin position="249"/>
        <end position="271"/>
    </location>
</feature>
<feature type="transmembrane region" description="Helical" evidence="1">
    <location>
        <begin position="7"/>
        <end position="27"/>
    </location>
</feature>
<evidence type="ECO:0000313" key="2">
    <source>
        <dbReference type="EMBL" id="MFC0048777.1"/>
    </source>
</evidence>
<evidence type="ECO:0000313" key="3">
    <source>
        <dbReference type="Proteomes" id="UP001589813"/>
    </source>
</evidence>
<dbReference type="RefSeq" id="WP_377243274.1">
    <property type="nucleotide sequence ID" value="NZ_JBHLXP010000001.1"/>
</dbReference>
<keyword evidence="1" id="KW-1133">Transmembrane helix</keyword>
<feature type="transmembrane region" description="Helical" evidence="1">
    <location>
        <begin position="199"/>
        <end position="229"/>
    </location>
</feature>
<accession>A0ABV6BDA8</accession>